<dbReference type="EMBL" id="JAYWIO010000005">
    <property type="protein sequence ID" value="KAK7260364.1"/>
    <property type="molecule type" value="Genomic_DNA"/>
</dbReference>
<accession>A0AAN9I0B0</accession>
<organism evidence="1 2">
    <name type="scientific">Crotalaria pallida</name>
    <name type="common">Smooth rattlebox</name>
    <name type="synonym">Crotalaria striata</name>
    <dbReference type="NCBI Taxonomy" id="3830"/>
    <lineage>
        <taxon>Eukaryota</taxon>
        <taxon>Viridiplantae</taxon>
        <taxon>Streptophyta</taxon>
        <taxon>Embryophyta</taxon>
        <taxon>Tracheophyta</taxon>
        <taxon>Spermatophyta</taxon>
        <taxon>Magnoliopsida</taxon>
        <taxon>eudicotyledons</taxon>
        <taxon>Gunneridae</taxon>
        <taxon>Pentapetalae</taxon>
        <taxon>rosids</taxon>
        <taxon>fabids</taxon>
        <taxon>Fabales</taxon>
        <taxon>Fabaceae</taxon>
        <taxon>Papilionoideae</taxon>
        <taxon>50 kb inversion clade</taxon>
        <taxon>genistoids sensu lato</taxon>
        <taxon>core genistoids</taxon>
        <taxon>Crotalarieae</taxon>
        <taxon>Crotalaria</taxon>
    </lineage>
</organism>
<dbReference type="AlphaFoldDB" id="A0AAN9I0B0"/>
<gene>
    <name evidence="1" type="ORF">RIF29_26349</name>
</gene>
<proteinExistence type="predicted"/>
<name>A0AAN9I0B0_CROPI</name>
<evidence type="ECO:0000313" key="2">
    <source>
        <dbReference type="Proteomes" id="UP001372338"/>
    </source>
</evidence>
<comment type="caution">
    <text evidence="1">The sequence shown here is derived from an EMBL/GenBank/DDBJ whole genome shotgun (WGS) entry which is preliminary data.</text>
</comment>
<keyword evidence="2" id="KW-1185">Reference proteome</keyword>
<protein>
    <submittedName>
        <fullName evidence="1">Uncharacterized protein</fullName>
    </submittedName>
</protein>
<evidence type="ECO:0000313" key="1">
    <source>
        <dbReference type="EMBL" id="KAK7260364.1"/>
    </source>
</evidence>
<sequence length="201" mass="21810">MCVLCSWGKETLKLPSSHHPLTVSLSPSHSLLSLLRQSAATPLRATTIIIAALSPPSCCLPRTTKHCLTVAAIVDEGGSRIASHGSPSRHSFSSPLETLRHRPPLPTVTSVVEACHHYLRLFLRSDLCDSSISASFSLWQSLLLQKNQTATMVEAHDLQLHLPHLLAICESTPTSLHCSCNTIEPNIFSSGTIFPHRATLV</sequence>
<dbReference type="Proteomes" id="UP001372338">
    <property type="component" value="Unassembled WGS sequence"/>
</dbReference>
<reference evidence="1 2" key="1">
    <citation type="submission" date="2024-01" db="EMBL/GenBank/DDBJ databases">
        <title>The genomes of 5 underutilized Papilionoideae crops provide insights into root nodulation and disease resistanc.</title>
        <authorList>
            <person name="Yuan L."/>
        </authorList>
    </citation>
    <scope>NUCLEOTIDE SEQUENCE [LARGE SCALE GENOMIC DNA]</scope>
    <source>
        <strain evidence="1">ZHUSHIDOU_FW_LH</strain>
        <tissue evidence="1">Leaf</tissue>
    </source>
</reference>